<reference evidence="10 11" key="1">
    <citation type="submission" date="2019-06" db="EMBL/GenBank/DDBJ databases">
        <title>Whole genome shotgun sequence of Halomonas halmophila NBRC 15537.</title>
        <authorList>
            <person name="Hosoyama A."/>
            <person name="Uohara A."/>
            <person name="Ohji S."/>
            <person name="Ichikawa N."/>
        </authorList>
    </citation>
    <scope>NUCLEOTIDE SEQUENCE [LARGE SCALE GENOMIC DNA]</scope>
    <source>
        <strain evidence="10 11">NBRC 15537</strain>
    </source>
</reference>
<dbReference type="GO" id="GO:0045004">
    <property type="term" value="P:DNA replication proofreading"/>
    <property type="evidence" value="ECO:0007669"/>
    <property type="project" value="TreeGrafter"/>
</dbReference>
<dbReference type="PANTHER" id="PTHR30231:SF37">
    <property type="entry name" value="EXODEOXYRIBONUCLEASE 10"/>
    <property type="match status" value="1"/>
</dbReference>
<dbReference type="GO" id="GO:0008408">
    <property type="term" value="F:3'-5' exonuclease activity"/>
    <property type="evidence" value="ECO:0007669"/>
    <property type="project" value="TreeGrafter"/>
</dbReference>
<evidence type="ECO:0000259" key="8">
    <source>
        <dbReference type="SMART" id="SM00091"/>
    </source>
</evidence>
<sequence length="481" mass="52275">MNTRLAGLPRRHRLTGLWLLLCGVALLGGIGFAAWLEQRYQPQGLAQWLLWLGSLSGGMTLVLAGLALERWLFQPLRHLNAQLARLVANPDADCDQTPDGWLRGLGPDLARIHSAWRDDRRRLADARAEGACDTARVLGRFESLLQALNTPVLLCDRHQRLLLINQAAERLLAPHPGLGLGKPLGQLLNLRELDCHLTALPEDGSALEVPITHGNQRLNVEVCRLDQDQMLLTLSDAAQRPQRVMPPAGQEHASRRRIPPRPEFHDFAIADLPPPQADLADCPLPALNIVAFDTETTGLALREGDCLISLGACRVVNGRLRHTETFDQLIDPGRPIPAASTAVHGLTDQDVAGQPAAATVLADFHAYVGHAVLVAHNASFDMLAIQPDRHGPSFDMPVLDTLLLSRALDPGLEGHGLDSLAERYALLFPEGARHTALGDARVTAQLWLALLPRLEARGIHCLSDALAFQHAGATTQDAYAS</sequence>
<dbReference type="InterPro" id="IPR000014">
    <property type="entry name" value="PAS"/>
</dbReference>
<evidence type="ECO:0000256" key="6">
    <source>
        <dbReference type="ARBA" id="ARBA00049244"/>
    </source>
</evidence>
<dbReference type="PANTHER" id="PTHR30231">
    <property type="entry name" value="DNA POLYMERASE III SUBUNIT EPSILON"/>
    <property type="match status" value="1"/>
</dbReference>
<keyword evidence="11" id="KW-1185">Reference proteome</keyword>
<keyword evidence="7" id="KW-1133">Transmembrane helix</keyword>
<feature type="transmembrane region" description="Helical" evidence="7">
    <location>
        <begin position="16"/>
        <end position="36"/>
    </location>
</feature>
<evidence type="ECO:0000313" key="11">
    <source>
        <dbReference type="Proteomes" id="UP000319812"/>
    </source>
</evidence>
<name>A0A4Y4F7N4_9GAMM</name>
<dbReference type="Gene3D" id="3.30.450.20">
    <property type="entry name" value="PAS domain"/>
    <property type="match status" value="1"/>
</dbReference>
<dbReference type="GO" id="GO:0003677">
    <property type="term" value="F:DNA binding"/>
    <property type="evidence" value="ECO:0007669"/>
    <property type="project" value="InterPro"/>
</dbReference>
<evidence type="ECO:0000256" key="7">
    <source>
        <dbReference type="SAM" id="Phobius"/>
    </source>
</evidence>
<protein>
    <recommendedName>
        <fullName evidence="1">DNA-directed DNA polymerase</fullName>
        <ecNumber evidence="1">2.7.7.7</ecNumber>
    </recommendedName>
</protein>
<dbReference type="SMART" id="SM00091">
    <property type="entry name" value="PAS"/>
    <property type="match status" value="1"/>
</dbReference>
<dbReference type="GO" id="GO:0005829">
    <property type="term" value="C:cytosol"/>
    <property type="evidence" value="ECO:0007669"/>
    <property type="project" value="TreeGrafter"/>
</dbReference>
<dbReference type="EC" id="2.7.7.7" evidence="1"/>
<dbReference type="SUPFAM" id="SSF55785">
    <property type="entry name" value="PYP-like sensor domain (PAS domain)"/>
    <property type="match status" value="1"/>
</dbReference>
<dbReference type="SMART" id="SM00479">
    <property type="entry name" value="EXOIII"/>
    <property type="match status" value="1"/>
</dbReference>
<keyword evidence="3" id="KW-0378">Hydrolase</keyword>
<dbReference type="OrthoDB" id="9803913at2"/>
<evidence type="ECO:0000259" key="9">
    <source>
        <dbReference type="SMART" id="SM00479"/>
    </source>
</evidence>
<evidence type="ECO:0000256" key="4">
    <source>
        <dbReference type="ARBA" id="ARBA00025483"/>
    </source>
</evidence>
<accession>A0A4Y4F7N4</accession>
<evidence type="ECO:0000313" key="10">
    <source>
        <dbReference type="EMBL" id="GED23151.1"/>
    </source>
</evidence>
<evidence type="ECO:0000256" key="3">
    <source>
        <dbReference type="ARBA" id="ARBA00022839"/>
    </source>
</evidence>
<organism evidence="10 11">
    <name type="scientific">Halomonas halmophila</name>
    <dbReference type="NCBI Taxonomy" id="252"/>
    <lineage>
        <taxon>Bacteria</taxon>
        <taxon>Pseudomonadati</taxon>
        <taxon>Pseudomonadota</taxon>
        <taxon>Gammaproteobacteria</taxon>
        <taxon>Oceanospirillales</taxon>
        <taxon>Halomonadaceae</taxon>
        <taxon>Halomonas</taxon>
    </lineage>
</organism>
<keyword evidence="3" id="KW-0269">Exonuclease</keyword>
<dbReference type="GO" id="GO:0003887">
    <property type="term" value="F:DNA-directed DNA polymerase activity"/>
    <property type="evidence" value="ECO:0007669"/>
    <property type="project" value="UniProtKB-EC"/>
</dbReference>
<dbReference type="Pfam" id="PF00929">
    <property type="entry name" value="RNase_T"/>
    <property type="match status" value="1"/>
</dbReference>
<keyword evidence="2" id="KW-0540">Nuclease</keyword>
<dbReference type="RefSeq" id="WP_141320575.1">
    <property type="nucleotide sequence ID" value="NZ_BJOC01000029.1"/>
</dbReference>
<dbReference type="Gene3D" id="3.30.420.10">
    <property type="entry name" value="Ribonuclease H-like superfamily/Ribonuclease H"/>
    <property type="match status" value="1"/>
</dbReference>
<proteinExistence type="predicted"/>
<dbReference type="EMBL" id="BJOC01000029">
    <property type="protein sequence ID" value="GED23151.1"/>
    <property type="molecule type" value="Genomic_DNA"/>
</dbReference>
<dbReference type="InterPro" id="IPR012337">
    <property type="entry name" value="RNaseH-like_sf"/>
</dbReference>
<feature type="domain" description="PAS" evidence="8">
    <location>
        <begin position="139"/>
        <end position="205"/>
    </location>
</feature>
<dbReference type="AlphaFoldDB" id="A0A4Y4F7N4"/>
<dbReference type="FunFam" id="3.30.420.10:FF:000045">
    <property type="entry name" value="3'-5' exonuclease DinG"/>
    <property type="match status" value="1"/>
</dbReference>
<comment type="caution">
    <text evidence="10">The sequence shown here is derived from an EMBL/GenBank/DDBJ whole genome shotgun (WGS) entry which is preliminary data.</text>
</comment>
<keyword evidence="7" id="KW-0812">Transmembrane</keyword>
<feature type="transmembrane region" description="Helical" evidence="7">
    <location>
        <begin position="48"/>
        <end position="68"/>
    </location>
</feature>
<dbReference type="SUPFAM" id="SSF53098">
    <property type="entry name" value="Ribonuclease H-like"/>
    <property type="match status" value="1"/>
</dbReference>
<dbReference type="InterPro" id="IPR036397">
    <property type="entry name" value="RNaseH_sf"/>
</dbReference>
<evidence type="ECO:0000256" key="2">
    <source>
        <dbReference type="ARBA" id="ARBA00022722"/>
    </source>
</evidence>
<dbReference type="InterPro" id="IPR006054">
    <property type="entry name" value="DnaQ"/>
</dbReference>
<comment type="function">
    <text evidence="4">DNA polymerase III is a complex, multichain enzyme responsible for most of the replicative synthesis in bacteria. The epsilon subunit contain the editing function and is a proofreading 3'-5' exonuclease.</text>
</comment>
<evidence type="ECO:0000256" key="5">
    <source>
        <dbReference type="ARBA" id="ARBA00026073"/>
    </source>
</evidence>
<dbReference type="InterPro" id="IPR035965">
    <property type="entry name" value="PAS-like_dom_sf"/>
</dbReference>
<dbReference type="Proteomes" id="UP000319812">
    <property type="component" value="Unassembled WGS sequence"/>
</dbReference>
<feature type="domain" description="Exonuclease" evidence="9">
    <location>
        <begin position="288"/>
        <end position="456"/>
    </location>
</feature>
<gene>
    <name evidence="10" type="ORF">HHA01_21280</name>
</gene>
<dbReference type="NCBIfam" id="TIGR00573">
    <property type="entry name" value="dnaq"/>
    <property type="match status" value="1"/>
</dbReference>
<dbReference type="CDD" id="cd06127">
    <property type="entry name" value="DEDDh"/>
    <property type="match status" value="1"/>
</dbReference>
<keyword evidence="7" id="KW-0472">Membrane</keyword>
<dbReference type="InterPro" id="IPR013520">
    <property type="entry name" value="Ribonucl_H"/>
</dbReference>
<comment type="subunit">
    <text evidence="5">DNA polymerase III contains a core (composed of alpha, epsilon and theta chains) that associates with a tau subunit. This core dimerizes to form the POLIII' complex. PolIII' associates with the gamma complex (composed of gamma, delta, delta', psi and chi chains) and with the beta chain to form the complete DNA polymerase III complex.</text>
</comment>
<evidence type="ECO:0000256" key="1">
    <source>
        <dbReference type="ARBA" id="ARBA00012417"/>
    </source>
</evidence>
<dbReference type="Pfam" id="PF13188">
    <property type="entry name" value="PAS_8"/>
    <property type="match status" value="1"/>
</dbReference>
<comment type="catalytic activity">
    <reaction evidence="6">
        <text>DNA(n) + a 2'-deoxyribonucleoside 5'-triphosphate = DNA(n+1) + diphosphate</text>
        <dbReference type="Rhea" id="RHEA:22508"/>
        <dbReference type="Rhea" id="RHEA-COMP:17339"/>
        <dbReference type="Rhea" id="RHEA-COMP:17340"/>
        <dbReference type="ChEBI" id="CHEBI:33019"/>
        <dbReference type="ChEBI" id="CHEBI:61560"/>
        <dbReference type="ChEBI" id="CHEBI:173112"/>
        <dbReference type="EC" id="2.7.7.7"/>
    </reaction>
</comment>